<dbReference type="EMBL" id="RHIB01000001">
    <property type="protein sequence ID" value="RNA68764.1"/>
    <property type="molecule type" value="Genomic_DNA"/>
</dbReference>
<proteinExistence type="predicted"/>
<sequence length="157" mass="17674">MRTFQKVKGTPVFLLADGSNIGKVSDLFVDDSGSVTGFWVAGRKWWQRRKFLRLDTIEKTETAAIYIKSDADLSFAPEALFRFHDGKNHLFGKPLLTEDGAVTGLLEDVYFLDDLGTIVGYEVTNGFISDFTEGRHVVKTDCPLRVEKDQLVLRTHS</sequence>
<dbReference type="SUPFAM" id="SSF50346">
    <property type="entry name" value="PRC-barrel domain"/>
    <property type="match status" value="1"/>
</dbReference>
<protein>
    <recommendedName>
        <fullName evidence="1">PRC-barrel domain-containing protein</fullName>
    </recommendedName>
</protein>
<evidence type="ECO:0000313" key="3">
    <source>
        <dbReference type="Proteomes" id="UP000278746"/>
    </source>
</evidence>
<name>A0A3M7TVH7_9BACI</name>
<comment type="caution">
    <text evidence="2">The sequence shown here is derived from an EMBL/GenBank/DDBJ whole genome shotgun (WGS) entry which is preliminary data.</text>
</comment>
<feature type="domain" description="PRC-barrel" evidence="1">
    <location>
        <begin position="5"/>
        <end position="72"/>
    </location>
</feature>
<dbReference type="InterPro" id="IPR011033">
    <property type="entry name" value="PRC_barrel-like_sf"/>
</dbReference>
<dbReference type="Proteomes" id="UP000278746">
    <property type="component" value="Unassembled WGS sequence"/>
</dbReference>
<keyword evidence="3" id="KW-1185">Reference proteome</keyword>
<dbReference type="Pfam" id="PF05239">
    <property type="entry name" value="PRC"/>
    <property type="match status" value="1"/>
</dbReference>
<evidence type="ECO:0000313" key="2">
    <source>
        <dbReference type="EMBL" id="RNA68764.1"/>
    </source>
</evidence>
<dbReference type="OrthoDB" id="1707618at2"/>
<reference evidence="2 3" key="1">
    <citation type="submission" date="2018-10" db="EMBL/GenBank/DDBJ databases">
        <title>Bacillus Keqinensis sp. nov., a moderately halophilic bacterium isolated from a saline-alkaline lake.</title>
        <authorList>
            <person name="Wang H."/>
        </authorList>
    </citation>
    <scope>NUCLEOTIDE SEQUENCE [LARGE SCALE GENOMIC DNA]</scope>
    <source>
        <strain evidence="2 3">KQ-3</strain>
    </source>
</reference>
<dbReference type="Gene3D" id="2.30.30.240">
    <property type="entry name" value="PRC-barrel domain"/>
    <property type="match status" value="1"/>
</dbReference>
<accession>A0A3M7TVH7</accession>
<dbReference type="AlphaFoldDB" id="A0A3M7TVH7"/>
<dbReference type="RefSeq" id="WP_122896289.1">
    <property type="nucleotide sequence ID" value="NZ_RHIB01000001.1"/>
</dbReference>
<dbReference type="InterPro" id="IPR027275">
    <property type="entry name" value="PRC-brl_dom"/>
</dbReference>
<evidence type="ECO:0000259" key="1">
    <source>
        <dbReference type="Pfam" id="PF05239"/>
    </source>
</evidence>
<organism evidence="2 3">
    <name type="scientific">Alteribacter keqinensis</name>
    <dbReference type="NCBI Taxonomy" id="2483800"/>
    <lineage>
        <taxon>Bacteria</taxon>
        <taxon>Bacillati</taxon>
        <taxon>Bacillota</taxon>
        <taxon>Bacilli</taxon>
        <taxon>Bacillales</taxon>
        <taxon>Bacillaceae</taxon>
        <taxon>Alteribacter</taxon>
    </lineage>
</organism>
<gene>
    <name evidence="2" type="ORF">EBO34_02025</name>
</gene>